<dbReference type="EMBL" id="AGXZ01000009">
    <property type="protein sequence ID" value="EIY80735.1"/>
    <property type="molecule type" value="Genomic_DNA"/>
</dbReference>
<dbReference type="HOGENOM" id="CLU_3266251_0_0_10"/>
<accession>I8ZZ07</accession>
<feature type="compositionally biased region" description="Polar residues" evidence="1">
    <location>
        <begin position="31"/>
        <end position="41"/>
    </location>
</feature>
<reference evidence="2 3" key="1">
    <citation type="submission" date="2012-02" db="EMBL/GenBank/DDBJ databases">
        <title>The Genome Sequence of Bacteroides vulgatus CL09T03C04.</title>
        <authorList>
            <consortium name="The Broad Institute Genome Sequencing Platform"/>
            <person name="Earl A."/>
            <person name="Ward D."/>
            <person name="Feldgarden M."/>
            <person name="Gevers D."/>
            <person name="Zitomersky N.L."/>
            <person name="Coyne M.J."/>
            <person name="Comstock L.E."/>
            <person name="Young S.K."/>
            <person name="Zeng Q."/>
            <person name="Gargeya S."/>
            <person name="Fitzgerald M."/>
            <person name="Haas B."/>
            <person name="Abouelleil A."/>
            <person name="Alvarado L."/>
            <person name="Arachchi H.M."/>
            <person name="Berlin A."/>
            <person name="Chapman S.B."/>
            <person name="Gearin G."/>
            <person name="Goldberg J."/>
            <person name="Griggs A."/>
            <person name="Gujja S."/>
            <person name="Hansen M."/>
            <person name="Heiman D."/>
            <person name="Howarth C."/>
            <person name="Larimer J."/>
            <person name="Lui A."/>
            <person name="MacDonald P.J.P."/>
            <person name="McCowen C."/>
            <person name="Montmayeur A."/>
            <person name="Murphy C."/>
            <person name="Neiman D."/>
            <person name="Pearson M."/>
            <person name="Priest M."/>
            <person name="Roberts A."/>
            <person name="Saif S."/>
            <person name="Shea T."/>
            <person name="Sisk P."/>
            <person name="Stolte C."/>
            <person name="Sykes S."/>
            <person name="Wortman J."/>
            <person name="Nusbaum C."/>
            <person name="Birren B."/>
        </authorList>
    </citation>
    <scope>NUCLEOTIDE SEQUENCE [LARGE SCALE GENOMIC DNA]</scope>
    <source>
        <strain evidence="2 3">CL09T03C04</strain>
    </source>
</reference>
<dbReference type="RefSeq" id="WP_005849275.1">
    <property type="nucleotide sequence ID" value="NZ_JH724282.1"/>
</dbReference>
<name>I8ZZ07_PHOVU</name>
<gene>
    <name evidence="2" type="ORF">HMPREF1058_01257</name>
</gene>
<evidence type="ECO:0000313" key="3">
    <source>
        <dbReference type="Proteomes" id="UP000004219"/>
    </source>
</evidence>
<evidence type="ECO:0000256" key="1">
    <source>
        <dbReference type="SAM" id="MobiDB-lite"/>
    </source>
</evidence>
<keyword evidence="3" id="KW-1185">Reference proteome</keyword>
<dbReference type="Proteomes" id="UP000004219">
    <property type="component" value="Unassembled WGS sequence"/>
</dbReference>
<organism evidence="2 3">
    <name type="scientific">Phocaeicola vulgatus CL09T03C04</name>
    <dbReference type="NCBI Taxonomy" id="997891"/>
    <lineage>
        <taxon>Bacteria</taxon>
        <taxon>Pseudomonadati</taxon>
        <taxon>Bacteroidota</taxon>
        <taxon>Bacteroidia</taxon>
        <taxon>Bacteroidales</taxon>
        <taxon>Bacteroidaceae</taxon>
        <taxon>Phocaeicola</taxon>
    </lineage>
</organism>
<dbReference type="PATRIC" id="fig|997891.3.peg.1328"/>
<dbReference type="AlphaFoldDB" id="I8ZZ07"/>
<proteinExistence type="predicted"/>
<feature type="region of interest" description="Disordered" evidence="1">
    <location>
        <begin position="16"/>
        <end position="41"/>
    </location>
</feature>
<comment type="caution">
    <text evidence="2">The sequence shown here is derived from an EMBL/GenBank/DDBJ whole genome shotgun (WGS) entry which is preliminary data.</text>
</comment>
<evidence type="ECO:0000313" key="2">
    <source>
        <dbReference type="EMBL" id="EIY80735.1"/>
    </source>
</evidence>
<sequence>MATQTEQATVHATEVESINNGVNPQRRVMPDSNSNALKIEL</sequence>
<protein>
    <submittedName>
        <fullName evidence="2">Uncharacterized protein</fullName>
    </submittedName>
</protein>